<sequence length="153" mass="16552">MNGIILLFGIVLSLDYTWGSPTKRCANMFDEGCINGGVGGAGRDEEWIKDPGNTPGKRCANMFDEGCINGGIGGSGRDEEWIKDPGNTPGKRCANMFDEGCINEGIGGAGSDEEWIKNPGNTPGKRNLLFKNIPRLYSRSVHKNHQGSTRRFG</sequence>
<evidence type="ECO:0000313" key="3">
    <source>
        <dbReference type="Proteomes" id="UP000801492"/>
    </source>
</evidence>
<name>A0A8K0G3S8_IGNLU</name>
<gene>
    <name evidence="2" type="ORF">ILUMI_21311</name>
</gene>
<evidence type="ECO:0000256" key="1">
    <source>
        <dbReference type="SAM" id="SignalP"/>
    </source>
</evidence>
<dbReference type="AlphaFoldDB" id="A0A8K0G3S8"/>
<keyword evidence="3" id="KW-1185">Reference proteome</keyword>
<dbReference type="EMBL" id="VTPC01090126">
    <property type="protein sequence ID" value="KAF2884834.1"/>
    <property type="molecule type" value="Genomic_DNA"/>
</dbReference>
<reference evidence="2" key="1">
    <citation type="submission" date="2019-08" db="EMBL/GenBank/DDBJ databases">
        <title>The genome of the North American firefly Photinus pyralis.</title>
        <authorList>
            <consortium name="Photinus pyralis genome working group"/>
            <person name="Fallon T.R."/>
            <person name="Sander Lower S.E."/>
            <person name="Weng J.-K."/>
        </authorList>
    </citation>
    <scope>NUCLEOTIDE SEQUENCE</scope>
    <source>
        <strain evidence="2">TRF0915ILg1</strain>
        <tissue evidence="2">Whole body</tissue>
    </source>
</reference>
<accession>A0A8K0G3S8</accession>
<evidence type="ECO:0000313" key="2">
    <source>
        <dbReference type="EMBL" id="KAF2884834.1"/>
    </source>
</evidence>
<comment type="caution">
    <text evidence="2">The sequence shown here is derived from an EMBL/GenBank/DDBJ whole genome shotgun (WGS) entry which is preliminary data.</text>
</comment>
<proteinExistence type="predicted"/>
<dbReference type="OrthoDB" id="8178672at2759"/>
<protein>
    <submittedName>
        <fullName evidence="2">Uncharacterized protein</fullName>
    </submittedName>
</protein>
<feature type="signal peptide" evidence="1">
    <location>
        <begin position="1"/>
        <end position="19"/>
    </location>
</feature>
<keyword evidence="1" id="KW-0732">Signal</keyword>
<organism evidence="2 3">
    <name type="scientific">Ignelater luminosus</name>
    <name type="common">Cucubano</name>
    <name type="synonym">Pyrophorus luminosus</name>
    <dbReference type="NCBI Taxonomy" id="2038154"/>
    <lineage>
        <taxon>Eukaryota</taxon>
        <taxon>Metazoa</taxon>
        <taxon>Ecdysozoa</taxon>
        <taxon>Arthropoda</taxon>
        <taxon>Hexapoda</taxon>
        <taxon>Insecta</taxon>
        <taxon>Pterygota</taxon>
        <taxon>Neoptera</taxon>
        <taxon>Endopterygota</taxon>
        <taxon>Coleoptera</taxon>
        <taxon>Polyphaga</taxon>
        <taxon>Elateriformia</taxon>
        <taxon>Elateroidea</taxon>
        <taxon>Elateridae</taxon>
        <taxon>Agrypninae</taxon>
        <taxon>Pyrophorini</taxon>
        <taxon>Ignelater</taxon>
    </lineage>
</organism>
<dbReference type="Proteomes" id="UP000801492">
    <property type="component" value="Unassembled WGS sequence"/>
</dbReference>
<feature type="chain" id="PRO_5035482386" evidence="1">
    <location>
        <begin position="20"/>
        <end position="153"/>
    </location>
</feature>